<evidence type="ECO:0000256" key="1">
    <source>
        <dbReference type="SAM" id="SignalP"/>
    </source>
</evidence>
<accession>A0ABV0PL72</accession>
<dbReference type="EMBL" id="JAHRIO010080232">
    <property type="protein sequence ID" value="MEQ2184235.1"/>
    <property type="molecule type" value="Genomic_DNA"/>
</dbReference>
<feature type="signal peptide" evidence="1">
    <location>
        <begin position="1"/>
        <end position="20"/>
    </location>
</feature>
<keyword evidence="1" id="KW-0732">Signal</keyword>
<evidence type="ECO:0008006" key="4">
    <source>
        <dbReference type="Google" id="ProtNLM"/>
    </source>
</evidence>
<evidence type="ECO:0000313" key="3">
    <source>
        <dbReference type="Proteomes" id="UP001476798"/>
    </source>
</evidence>
<reference evidence="2 3" key="1">
    <citation type="submission" date="2021-06" db="EMBL/GenBank/DDBJ databases">
        <authorList>
            <person name="Palmer J.M."/>
        </authorList>
    </citation>
    <scope>NUCLEOTIDE SEQUENCE [LARGE SCALE GENOMIC DNA]</scope>
    <source>
        <strain evidence="2 3">GA_2019</strain>
        <tissue evidence="2">Muscle</tissue>
    </source>
</reference>
<proteinExistence type="predicted"/>
<gene>
    <name evidence="2" type="ORF">GOODEAATRI_005808</name>
</gene>
<organism evidence="2 3">
    <name type="scientific">Goodea atripinnis</name>
    <dbReference type="NCBI Taxonomy" id="208336"/>
    <lineage>
        <taxon>Eukaryota</taxon>
        <taxon>Metazoa</taxon>
        <taxon>Chordata</taxon>
        <taxon>Craniata</taxon>
        <taxon>Vertebrata</taxon>
        <taxon>Euteleostomi</taxon>
        <taxon>Actinopterygii</taxon>
        <taxon>Neopterygii</taxon>
        <taxon>Teleostei</taxon>
        <taxon>Neoteleostei</taxon>
        <taxon>Acanthomorphata</taxon>
        <taxon>Ovalentaria</taxon>
        <taxon>Atherinomorphae</taxon>
        <taxon>Cyprinodontiformes</taxon>
        <taxon>Goodeidae</taxon>
        <taxon>Goodea</taxon>
    </lineage>
</organism>
<protein>
    <recommendedName>
        <fullName evidence="4">Secreted protein</fullName>
    </recommendedName>
</protein>
<comment type="caution">
    <text evidence="2">The sequence shown here is derived from an EMBL/GenBank/DDBJ whole genome shotgun (WGS) entry which is preliminary data.</text>
</comment>
<evidence type="ECO:0000313" key="2">
    <source>
        <dbReference type="EMBL" id="MEQ2184235.1"/>
    </source>
</evidence>
<dbReference type="Proteomes" id="UP001476798">
    <property type="component" value="Unassembled WGS sequence"/>
</dbReference>
<keyword evidence="3" id="KW-1185">Reference proteome</keyword>
<sequence>MLPSIHLWIISIHILAQTYRTETLSQSELPSLSSQSDWMNILLNPCWKLLIAACPAQRLIKQTNQPETQIFVSANPYNHSSLLLPDLMNPYDIGCPDVH</sequence>
<feature type="chain" id="PRO_5045806788" description="Secreted protein" evidence="1">
    <location>
        <begin position="21"/>
        <end position="99"/>
    </location>
</feature>
<name>A0ABV0PL72_9TELE</name>